<dbReference type="Proteomes" id="UP000051565">
    <property type="component" value="Unassembled WGS sequence"/>
</dbReference>
<keyword evidence="5 12" id="KW-0963">Cytoplasm</keyword>
<dbReference type="PATRIC" id="fig|1122148.6.peg.363"/>
<dbReference type="PANTHER" id="PTHR30027">
    <property type="entry name" value="RIBOSOMAL RNA SMALL SUBUNIT METHYLTRANSFERASE E"/>
    <property type="match status" value="1"/>
</dbReference>
<dbReference type="InterPro" id="IPR046886">
    <property type="entry name" value="RsmE_MTase_dom"/>
</dbReference>
<evidence type="ECO:0000256" key="7">
    <source>
        <dbReference type="ARBA" id="ARBA00022603"/>
    </source>
</evidence>
<evidence type="ECO:0000256" key="11">
    <source>
        <dbReference type="ARBA" id="ARBA00047944"/>
    </source>
</evidence>
<dbReference type="RefSeq" id="WP_054646133.1">
    <property type="nucleotide sequence ID" value="NZ_FUXS01000001.1"/>
</dbReference>
<reference evidence="14 15" key="1">
    <citation type="journal article" date="2015" name="Genome Announc.">
        <title>Expanding the biotechnology potential of lactobacilli through comparative genomics of 213 strains and associated genera.</title>
        <authorList>
            <person name="Sun Z."/>
            <person name="Harris H.M."/>
            <person name="McCann A."/>
            <person name="Guo C."/>
            <person name="Argimon S."/>
            <person name="Zhang W."/>
            <person name="Yang X."/>
            <person name="Jeffery I.B."/>
            <person name="Cooney J.C."/>
            <person name="Kagawa T.F."/>
            <person name="Liu W."/>
            <person name="Song Y."/>
            <person name="Salvetti E."/>
            <person name="Wrobel A."/>
            <person name="Rasinkangas P."/>
            <person name="Parkhill J."/>
            <person name="Rea M.C."/>
            <person name="O'Sullivan O."/>
            <person name="Ritari J."/>
            <person name="Douillard F.P."/>
            <person name="Paul Ross R."/>
            <person name="Yang R."/>
            <person name="Briner A.E."/>
            <person name="Felis G.E."/>
            <person name="de Vos W.M."/>
            <person name="Barrangou R."/>
            <person name="Klaenhammer T.R."/>
            <person name="Caufield P.W."/>
            <person name="Cui Y."/>
            <person name="Zhang H."/>
            <person name="O'Toole P.W."/>
        </authorList>
    </citation>
    <scope>NUCLEOTIDE SEQUENCE [LARGE SCALE GENOMIC DNA]</scope>
    <source>
        <strain evidence="14 15">DSM 20690</strain>
    </source>
</reference>
<comment type="caution">
    <text evidence="14">The sequence shown here is derived from an EMBL/GenBank/DDBJ whole genome shotgun (WGS) entry which is preliminary data.</text>
</comment>
<dbReference type="PIRSF" id="PIRSF015601">
    <property type="entry name" value="MTase_slr0722"/>
    <property type="match status" value="1"/>
</dbReference>
<dbReference type="Gene3D" id="3.40.1280.10">
    <property type="match status" value="1"/>
</dbReference>
<dbReference type="GO" id="GO:0070475">
    <property type="term" value="P:rRNA base methylation"/>
    <property type="evidence" value="ECO:0007669"/>
    <property type="project" value="TreeGrafter"/>
</dbReference>
<comment type="function">
    <text evidence="10 12">Specifically methylates the N3 position of the uracil ring of uridine 1498 (m3U1498) in 16S rRNA. Acts on the fully assembled 30S ribosomal subunit.</text>
</comment>
<organism evidence="14 15">
    <name type="scientific">Fructilactobacillus lindneri DSM 20690 = JCM 11027</name>
    <dbReference type="NCBI Taxonomy" id="1122148"/>
    <lineage>
        <taxon>Bacteria</taxon>
        <taxon>Bacillati</taxon>
        <taxon>Bacillota</taxon>
        <taxon>Bacilli</taxon>
        <taxon>Lactobacillales</taxon>
        <taxon>Lactobacillaceae</taxon>
        <taxon>Fructilactobacillus</taxon>
    </lineage>
</organism>
<gene>
    <name evidence="14" type="ORF">IV52_GL000344</name>
</gene>
<dbReference type="GO" id="GO:0005737">
    <property type="term" value="C:cytoplasm"/>
    <property type="evidence" value="ECO:0007669"/>
    <property type="project" value="UniProtKB-SubCell"/>
</dbReference>
<comment type="catalytic activity">
    <reaction evidence="11 12">
        <text>uridine(1498) in 16S rRNA + S-adenosyl-L-methionine = N(3)-methyluridine(1498) in 16S rRNA + S-adenosyl-L-homocysteine + H(+)</text>
        <dbReference type="Rhea" id="RHEA:42920"/>
        <dbReference type="Rhea" id="RHEA-COMP:10283"/>
        <dbReference type="Rhea" id="RHEA-COMP:10284"/>
        <dbReference type="ChEBI" id="CHEBI:15378"/>
        <dbReference type="ChEBI" id="CHEBI:57856"/>
        <dbReference type="ChEBI" id="CHEBI:59789"/>
        <dbReference type="ChEBI" id="CHEBI:65315"/>
        <dbReference type="ChEBI" id="CHEBI:74502"/>
        <dbReference type="EC" id="2.1.1.193"/>
    </reaction>
</comment>
<dbReference type="EC" id="2.1.1.193" evidence="3 12"/>
<keyword evidence="9 12" id="KW-0949">S-adenosyl-L-methionine</keyword>
<dbReference type="PANTHER" id="PTHR30027:SF3">
    <property type="entry name" value="16S RRNA (URACIL(1498)-N(3))-METHYLTRANSFERASE"/>
    <property type="match status" value="1"/>
</dbReference>
<evidence type="ECO:0000256" key="9">
    <source>
        <dbReference type="ARBA" id="ARBA00022691"/>
    </source>
</evidence>
<dbReference type="GO" id="GO:0070042">
    <property type="term" value="F:rRNA (uridine-N3-)-methyltransferase activity"/>
    <property type="evidence" value="ECO:0007669"/>
    <property type="project" value="TreeGrafter"/>
</dbReference>
<evidence type="ECO:0000256" key="8">
    <source>
        <dbReference type="ARBA" id="ARBA00022679"/>
    </source>
</evidence>
<evidence type="ECO:0000256" key="2">
    <source>
        <dbReference type="ARBA" id="ARBA00005528"/>
    </source>
</evidence>
<evidence type="ECO:0000313" key="15">
    <source>
        <dbReference type="Proteomes" id="UP000051565"/>
    </source>
</evidence>
<evidence type="ECO:0000256" key="1">
    <source>
        <dbReference type="ARBA" id="ARBA00004496"/>
    </source>
</evidence>
<dbReference type="EMBL" id="JQBT01000032">
    <property type="protein sequence ID" value="KRN78940.1"/>
    <property type="molecule type" value="Genomic_DNA"/>
</dbReference>
<feature type="domain" description="Ribosomal RNA small subunit methyltransferase E methyltransferase" evidence="13">
    <location>
        <begin position="71"/>
        <end position="237"/>
    </location>
</feature>
<keyword evidence="6 12" id="KW-0698">rRNA processing</keyword>
<dbReference type="NCBIfam" id="NF008691">
    <property type="entry name" value="PRK11713.1-4"/>
    <property type="match status" value="1"/>
</dbReference>
<keyword evidence="15" id="KW-1185">Reference proteome</keyword>
<dbReference type="STRING" id="53444.AYR59_05165"/>
<dbReference type="SUPFAM" id="SSF88697">
    <property type="entry name" value="PUA domain-like"/>
    <property type="match status" value="1"/>
</dbReference>
<dbReference type="InterPro" id="IPR006700">
    <property type="entry name" value="RsmE"/>
</dbReference>
<dbReference type="CDD" id="cd18084">
    <property type="entry name" value="RsmE-like"/>
    <property type="match status" value="1"/>
</dbReference>
<dbReference type="InterPro" id="IPR015947">
    <property type="entry name" value="PUA-like_sf"/>
</dbReference>
<evidence type="ECO:0000256" key="6">
    <source>
        <dbReference type="ARBA" id="ARBA00022552"/>
    </source>
</evidence>
<name>A0A0R2JV79_9LACO</name>
<dbReference type="AlphaFoldDB" id="A0A0R2JV79"/>
<dbReference type="OrthoDB" id="9815641at2"/>
<keyword evidence="8 12" id="KW-0808">Transferase</keyword>
<keyword evidence="7 12" id="KW-0489">Methyltransferase</keyword>
<comment type="subcellular location">
    <subcellularLocation>
        <location evidence="1 12">Cytoplasm</location>
    </subcellularLocation>
</comment>
<evidence type="ECO:0000256" key="12">
    <source>
        <dbReference type="PIRNR" id="PIRNR015601"/>
    </source>
</evidence>
<protein>
    <recommendedName>
        <fullName evidence="4 12">Ribosomal RNA small subunit methyltransferase E</fullName>
        <ecNumber evidence="3 12">2.1.1.193</ecNumber>
    </recommendedName>
</protein>
<dbReference type="Pfam" id="PF04452">
    <property type="entry name" value="Methyltrans_RNA"/>
    <property type="match status" value="1"/>
</dbReference>
<evidence type="ECO:0000256" key="3">
    <source>
        <dbReference type="ARBA" id="ARBA00012328"/>
    </source>
</evidence>
<comment type="similarity">
    <text evidence="2 12">Belongs to the RNA methyltransferase RsmE family.</text>
</comment>
<evidence type="ECO:0000259" key="13">
    <source>
        <dbReference type="Pfam" id="PF04452"/>
    </source>
</evidence>
<evidence type="ECO:0000256" key="4">
    <source>
        <dbReference type="ARBA" id="ARBA00013673"/>
    </source>
</evidence>
<accession>A0A0R2JV79</accession>
<dbReference type="InterPro" id="IPR029026">
    <property type="entry name" value="tRNA_m1G_MTases_N"/>
</dbReference>
<proteinExistence type="inferred from homology"/>
<evidence type="ECO:0000256" key="10">
    <source>
        <dbReference type="ARBA" id="ARBA00025699"/>
    </source>
</evidence>
<evidence type="ECO:0000313" key="14">
    <source>
        <dbReference type="EMBL" id="KRN78940.1"/>
    </source>
</evidence>
<sequence>MQHYFLDQPLKVGQKVSLPSDISKHWIRVMRATVASKAEFVSSDNQLYIGELFNENEATVKILSESETDVEMPVKVTIVCGLPKSGKAELIVQKATELGVTRIIFVPTAWSVAKWNSKAAKKVQRLQKIAKSAAEQSHRNVVPKIEYLNGLNQLKEIKADQRIVAYEESAKQGETSKLVQVLSKLKPHQSLLAFFGPEGGISPDEIQQFEKWQYQLVGLGPRILRTETAPLYFLSAVSVISELK</sequence>
<evidence type="ECO:0000256" key="5">
    <source>
        <dbReference type="ARBA" id="ARBA00022490"/>
    </source>
</evidence>
<dbReference type="GeneID" id="61250224"/>
<dbReference type="NCBIfam" id="TIGR00046">
    <property type="entry name" value="RsmE family RNA methyltransferase"/>
    <property type="match status" value="1"/>
</dbReference>
<dbReference type="InterPro" id="IPR029028">
    <property type="entry name" value="Alpha/beta_knot_MTases"/>
</dbReference>
<dbReference type="SUPFAM" id="SSF75217">
    <property type="entry name" value="alpha/beta knot"/>
    <property type="match status" value="1"/>
</dbReference>